<protein>
    <recommendedName>
        <fullName evidence="4">ribonuclease Z</fullName>
        <ecNumber evidence="4">3.1.26.11</ecNumber>
    </recommendedName>
</protein>
<evidence type="ECO:0000259" key="13">
    <source>
        <dbReference type="Pfam" id="PF13691"/>
    </source>
</evidence>
<comment type="cofactor">
    <cofactor evidence="2">
        <name>Zn(2+)</name>
        <dbReference type="ChEBI" id="CHEBI:29105"/>
    </cofactor>
</comment>
<dbReference type="InterPro" id="IPR047151">
    <property type="entry name" value="RNZ2-like"/>
</dbReference>
<evidence type="ECO:0000256" key="4">
    <source>
        <dbReference type="ARBA" id="ARBA00012477"/>
    </source>
</evidence>
<dbReference type="Proteomes" id="UP000242180">
    <property type="component" value="Unassembled WGS sequence"/>
</dbReference>
<feature type="region of interest" description="Disordered" evidence="11">
    <location>
        <begin position="138"/>
        <end position="175"/>
    </location>
</feature>
<feature type="domain" description="Metallo-beta-lactamase" evidence="12">
    <location>
        <begin position="445"/>
        <end position="615"/>
    </location>
</feature>
<evidence type="ECO:0000256" key="1">
    <source>
        <dbReference type="ARBA" id="ARBA00000402"/>
    </source>
</evidence>
<dbReference type="InParanoid" id="A0A1X2GZ08"/>
<reference evidence="14 15" key="1">
    <citation type="submission" date="2016-07" db="EMBL/GenBank/DDBJ databases">
        <title>Pervasive Adenine N6-methylation of Active Genes in Fungi.</title>
        <authorList>
            <consortium name="DOE Joint Genome Institute"/>
            <person name="Mondo S.J."/>
            <person name="Dannebaum R.O."/>
            <person name="Kuo R.C."/>
            <person name="Labutti K."/>
            <person name="Haridas S."/>
            <person name="Kuo A."/>
            <person name="Salamov A."/>
            <person name="Ahrendt S.R."/>
            <person name="Lipzen A."/>
            <person name="Sullivan W."/>
            <person name="Andreopoulos W.B."/>
            <person name="Clum A."/>
            <person name="Lindquist E."/>
            <person name="Daum C."/>
            <person name="Ramamoorthy G.K."/>
            <person name="Gryganskyi A."/>
            <person name="Culley D."/>
            <person name="Magnuson J.K."/>
            <person name="James T.Y."/>
            <person name="O'Malley M.A."/>
            <person name="Stajich J.E."/>
            <person name="Spatafora J.W."/>
            <person name="Visel A."/>
            <person name="Grigoriev I.V."/>
        </authorList>
    </citation>
    <scope>NUCLEOTIDE SEQUENCE [LARGE SCALE GENOMIC DNA]</scope>
    <source>
        <strain evidence="14 15">NRRL 2496</strain>
    </source>
</reference>
<evidence type="ECO:0000256" key="2">
    <source>
        <dbReference type="ARBA" id="ARBA00001947"/>
    </source>
</evidence>
<dbReference type="GO" id="GO:0005739">
    <property type="term" value="C:mitochondrion"/>
    <property type="evidence" value="ECO:0007669"/>
    <property type="project" value="TreeGrafter"/>
</dbReference>
<dbReference type="EMBL" id="MCGN01000023">
    <property type="protein sequence ID" value="ORY88925.1"/>
    <property type="molecule type" value="Genomic_DNA"/>
</dbReference>
<dbReference type="EC" id="3.1.26.11" evidence="4"/>
<dbReference type="Gene3D" id="3.60.15.10">
    <property type="entry name" value="Ribonuclease Z/Hydroxyacylglutathione hydrolase-like"/>
    <property type="match status" value="2"/>
</dbReference>
<keyword evidence="6" id="KW-0540">Nuclease</keyword>
<evidence type="ECO:0000256" key="6">
    <source>
        <dbReference type="ARBA" id="ARBA00022722"/>
    </source>
</evidence>
<keyword evidence="8" id="KW-0255">Endonuclease</keyword>
<dbReference type="InterPro" id="IPR027794">
    <property type="entry name" value="tRNase_Z_dom"/>
</dbReference>
<dbReference type="FunCoup" id="A0A1X2GZ08">
    <property type="interactions" value="619"/>
</dbReference>
<evidence type="ECO:0000313" key="14">
    <source>
        <dbReference type="EMBL" id="ORY88925.1"/>
    </source>
</evidence>
<evidence type="ECO:0000256" key="7">
    <source>
        <dbReference type="ARBA" id="ARBA00022723"/>
    </source>
</evidence>
<comment type="similarity">
    <text evidence="3">Belongs to the RNase Z family.</text>
</comment>
<dbReference type="GO" id="GO:0042781">
    <property type="term" value="F:3'-tRNA processing endoribonuclease activity"/>
    <property type="evidence" value="ECO:0007669"/>
    <property type="project" value="UniProtKB-EC"/>
</dbReference>
<comment type="catalytic activity">
    <reaction evidence="1">
        <text>Endonucleolytic cleavage of RNA, removing extra 3' nucleotides from tRNA precursor, generating 3' termini of tRNAs. A 3'-hydroxy group is left at the tRNA terminus and a 5'-phosphoryl group is left at the trailer molecule.</text>
        <dbReference type="EC" id="3.1.26.11"/>
    </reaction>
</comment>
<dbReference type="OrthoDB" id="527344at2759"/>
<keyword evidence="10" id="KW-0862">Zinc</keyword>
<evidence type="ECO:0000256" key="5">
    <source>
        <dbReference type="ARBA" id="ARBA00022694"/>
    </source>
</evidence>
<evidence type="ECO:0000259" key="12">
    <source>
        <dbReference type="Pfam" id="PF12706"/>
    </source>
</evidence>
<proteinExistence type="inferred from homology"/>
<dbReference type="OMA" id="MSHCKHT"/>
<dbReference type="PANTHER" id="PTHR12553">
    <property type="entry name" value="ZINC PHOSPHODIESTERASE ELAC PROTEIN 2"/>
    <property type="match status" value="1"/>
</dbReference>
<comment type="caution">
    <text evidence="14">The sequence shown here is derived from an EMBL/GenBank/DDBJ whole genome shotgun (WGS) entry which is preliminary data.</text>
</comment>
<evidence type="ECO:0000313" key="15">
    <source>
        <dbReference type="Proteomes" id="UP000242180"/>
    </source>
</evidence>
<gene>
    <name evidence="14" type="ORF">BCR43DRAFT_500172</name>
</gene>
<sequence>MKSHVQFLGQSSPEGPPTLIIHYDKHRYMFNCREGTQRLCVEERVRLSKLNSIFFTRVQWGCMGGMFGMLLTLADAGVRKLDIYGGKNLTHSLAAARSFVYRTNFEINAHELTCSGMSADDGNLKAMAVVVLPTKGRYAGAKRPRSPSPAESTSEEHDQEFPPERTETDSPAPTALDAACEPLENSRYRDTRYMSQQLPRTRRCPAALTYICHGPTRKGKFDPNAAKALGVKPGPLFGRLQRDGSAVQPDQVMAPDIPGHIFIVVDCPNVDYIDGLLASREFDSYQDTTDTARQPKLVVHLIGDDHVVSSERVCAQPVLFRINSNCHNWDDEIFPVPYYNNLPSEPLPEGLRATACRNMLKFQLEPKAGFAKDDAVIFDHLSHPDETSPEYKEAVVRARQAAGSKPVDAFPGDKVHIVTLGTGSSLPAKYRNVATLVKIPGFGSIMLDAGEGTLGQMMRRFGDALDDELNAIRCIFVSHLHADHHLGVIQLLRRHRQYSDVEQFATNMHVIQNEHILPGKEPHGYVLESLDQLRQALGLQAVNAVEVVHCRWAYGLSVTHASGWKLVYSGDTRPCDSLVRAGQDATLLIHEATMEDGMQAEARTKRHATVGEAIDMGKK</sequence>
<dbReference type="GO" id="GO:0046872">
    <property type="term" value="F:metal ion binding"/>
    <property type="evidence" value="ECO:0007669"/>
    <property type="project" value="UniProtKB-KW"/>
</dbReference>
<evidence type="ECO:0000256" key="11">
    <source>
        <dbReference type="SAM" id="MobiDB-lite"/>
    </source>
</evidence>
<dbReference type="Pfam" id="PF13691">
    <property type="entry name" value="Lactamase_B_4"/>
    <property type="match status" value="1"/>
</dbReference>
<evidence type="ECO:0000256" key="9">
    <source>
        <dbReference type="ARBA" id="ARBA00022801"/>
    </source>
</evidence>
<accession>A0A1X2GZ08</accession>
<feature type="compositionally biased region" description="Basic and acidic residues" evidence="11">
    <location>
        <begin position="154"/>
        <end position="168"/>
    </location>
</feature>
<evidence type="ECO:0000256" key="10">
    <source>
        <dbReference type="ARBA" id="ARBA00022833"/>
    </source>
</evidence>
<dbReference type="SUPFAM" id="SSF56281">
    <property type="entry name" value="Metallo-hydrolase/oxidoreductase"/>
    <property type="match status" value="2"/>
</dbReference>
<dbReference type="AlphaFoldDB" id="A0A1X2GZ08"/>
<evidence type="ECO:0000256" key="8">
    <source>
        <dbReference type="ARBA" id="ARBA00022759"/>
    </source>
</evidence>
<dbReference type="Pfam" id="PF12706">
    <property type="entry name" value="Lactamase_B_2"/>
    <property type="match status" value="1"/>
</dbReference>
<dbReference type="InterPro" id="IPR036866">
    <property type="entry name" value="RibonucZ/Hydroxyglut_hydro"/>
</dbReference>
<dbReference type="InterPro" id="IPR001279">
    <property type="entry name" value="Metallo-B-lactamas"/>
</dbReference>
<dbReference type="GO" id="GO:1990180">
    <property type="term" value="P:mitochondrial tRNA 3'-end processing"/>
    <property type="evidence" value="ECO:0007669"/>
    <property type="project" value="TreeGrafter"/>
</dbReference>
<dbReference type="STRING" id="13706.A0A1X2GZ08"/>
<keyword evidence="5" id="KW-0819">tRNA processing</keyword>
<keyword evidence="7" id="KW-0479">Metal-binding</keyword>
<organism evidence="14 15">
    <name type="scientific">Syncephalastrum racemosum</name>
    <name type="common">Filamentous fungus</name>
    <dbReference type="NCBI Taxonomy" id="13706"/>
    <lineage>
        <taxon>Eukaryota</taxon>
        <taxon>Fungi</taxon>
        <taxon>Fungi incertae sedis</taxon>
        <taxon>Mucoromycota</taxon>
        <taxon>Mucoromycotina</taxon>
        <taxon>Mucoromycetes</taxon>
        <taxon>Mucorales</taxon>
        <taxon>Syncephalastraceae</taxon>
        <taxon>Syncephalastrum</taxon>
    </lineage>
</organism>
<keyword evidence="15" id="KW-1185">Reference proteome</keyword>
<dbReference type="PANTHER" id="PTHR12553:SF49">
    <property type="entry name" value="ZINC PHOSPHODIESTERASE ELAC PROTEIN 2"/>
    <property type="match status" value="1"/>
</dbReference>
<dbReference type="CDD" id="cd07718">
    <property type="entry name" value="RNaseZ_ELAC1_ELAC2-C-term-like_MBL-fold"/>
    <property type="match status" value="1"/>
</dbReference>
<name>A0A1X2GZ08_SYNRA</name>
<feature type="domain" description="tRNase Z endonuclease" evidence="13">
    <location>
        <begin position="6"/>
        <end position="65"/>
    </location>
</feature>
<keyword evidence="9" id="KW-0378">Hydrolase</keyword>
<evidence type="ECO:0000256" key="3">
    <source>
        <dbReference type="ARBA" id="ARBA00007823"/>
    </source>
</evidence>